<protein>
    <submittedName>
        <fullName evidence="9">GTPase CgtA</fullName>
    </submittedName>
</protein>
<dbReference type="InterPro" id="IPR045086">
    <property type="entry name" value="OBG_GTPase"/>
</dbReference>
<reference evidence="9 10" key="1">
    <citation type="journal article" date="2012" name="J. Bacteriol.">
        <title>Complete genome sequence of Mycoplasma wenyonii strain Massachusetts.</title>
        <authorList>
            <person name="Dos Santos A.P."/>
            <person name="Guimaraes A.M."/>
            <person name="do Nascimento N.C."/>
            <person name="Sanmiguel P.J."/>
            <person name="Messick J.B."/>
        </authorList>
    </citation>
    <scope>NUCLEOTIDE SEQUENCE [LARGE SCALE GENOMIC DNA]</scope>
    <source>
        <strain evidence="9 10">Massachusetts</strain>
    </source>
</reference>
<dbReference type="STRING" id="1197325.WEN_00785"/>
<feature type="region of interest" description="Disordered" evidence="6">
    <location>
        <begin position="59"/>
        <end position="81"/>
    </location>
</feature>
<dbReference type="SUPFAM" id="SSF102741">
    <property type="entry name" value="Obg GTP-binding protein C-terminal domain"/>
    <property type="match status" value="1"/>
</dbReference>
<dbReference type="InterPro" id="IPR036726">
    <property type="entry name" value="GTP1_OBG_dom_sf"/>
</dbReference>
<dbReference type="PANTHER" id="PTHR11702:SF44">
    <property type="entry name" value="GTP-BINDING PROTEIN OBGC, CHLOROPLASTIC"/>
    <property type="match status" value="1"/>
</dbReference>
<dbReference type="Pfam" id="PF01018">
    <property type="entry name" value="GTP1_OBG"/>
    <property type="match status" value="1"/>
</dbReference>
<accession>I6ZIF6</accession>
<evidence type="ECO:0000256" key="5">
    <source>
        <dbReference type="ARBA" id="ARBA00023134"/>
    </source>
</evidence>
<keyword evidence="1" id="KW-0963">Cytoplasm</keyword>
<organism evidence="9 10">
    <name type="scientific">Mycoplasma wenyonii (strain Massachusetts)</name>
    <name type="common">Eperythrozoon wenyonii</name>
    <dbReference type="NCBI Taxonomy" id="1197325"/>
    <lineage>
        <taxon>Bacteria</taxon>
        <taxon>Bacillati</taxon>
        <taxon>Mycoplasmatota</taxon>
        <taxon>Mollicutes</taxon>
        <taxon>Mycoplasmataceae</taxon>
        <taxon>Mycoplasma</taxon>
    </lineage>
</organism>
<evidence type="ECO:0000313" key="9">
    <source>
        <dbReference type="EMBL" id="AFN64960.1"/>
    </source>
</evidence>
<evidence type="ECO:0000259" key="8">
    <source>
        <dbReference type="PROSITE" id="PS51883"/>
    </source>
</evidence>
<name>I6ZIF6_MYCWM</name>
<gene>
    <name evidence="9" type="primary">obgE</name>
    <name evidence="9" type="ordered locus">WEN_00785</name>
</gene>
<evidence type="ECO:0000256" key="1">
    <source>
        <dbReference type="ARBA" id="ARBA00022490"/>
    </source>
</evidence>
<feature type="domain" description="Obg" evidence="8">
    <location>
        <begin position="1"/>
        <end position="155"/>
    </location>
</feature>
<keyword evidence="10" id="KW-1185">Reference proteome</keyword>
<dbReference type="PATRIC" id="fig|1197325.3.peg.174"/>
<sequence>MNYIRLELKAGRGGDGIISWAKTRYNSRLGPAGGNGGDGGNIYLVVDSKYSDFSHLKNAEKKAPNGSNGQKDNKSGSAGSDIYLKIPENTEIYDLDRKIRKLPLKKKEAKLLICKGGRGGKGNSSFKNAQFQAPWLYELGEEGEKLNLLLIKEEVNYVGIISLSGESLSKELIEKLQELTSEKDQIIFCSFPFAIFEKEPIKHFYLKELELCKTLLLAIEYPSENWKQEQKQLDKTLRRLGFYSYRTIFVSENSQLIPQDKELTPCSWKNSELKHIYNQLTKDLKKVSQLPCFKPKGVIEDDYIEYSDELLPDKEDYKIVKVPGGWEVSSKRLNYWSTRIPQTTLHNIERLKTKLRVEEIIKQIKKSGGIKGETLRICNYTTNIY</sequence>
<dbReference type="GO" id="GO:0042254">
    <property type="term" value="P:ribosome biogenesis"/>
    <property type="evidence" value="ECO:0007669"/>
    <property type="project" value="UniProtKB-UniRule"/>
</dbReference>
<dbReference type="InterPro" id="IPR006169">
    <property type="entry name" value="GTP1_OBG_dom"/>
</dbReference>
<dbReference type="PANTHER" id="PTHR11702">
    <property type="entry name" value="DEVELOPMENTALLY REGULATED GTP-BINDING PROTEIN-RELATED"/>
    <property type="match status" value="1"/>
</dbReference>
<evidence type="ECO:0000256" key="6">
    <source>
        <dbReference type="SAM" id="MobiDB-lite"/>
    </source>
</evidence>
<feature type="compositionally biased region" description="Polar residues" evidence="6">
    <location>
        <begin position="65"/>
        <end position="78"/>
    </location>
</feature>
<dbReference type="RefSeq" id="WP_014849670.1">
    <property type="nucleotide sequence ID" value="NC_018149.1"/>
</dbReference>
<dbReference type="AlphaFoldDB" id="I6ZIF6"/>
<evidence type="ECO:0000313" key="10">
    <source>
        <dbReference type="Proteomes" id="UP000009005"/>
    </source>
</evidence>
<keyword evidence="3" id="KW-0378">Hydrolase</keyword>
<dbReference type="Proteomes" id="UP000009005">
    <property type="component" value="Chromosome"/>
</dbReference>
<dbReference type="EMBL" id="CP003703">
    <property type="protein sequence ID" value="AFN64960.1"/>
    <property type="molecule type" value="Genomic_DNA"/>
</dbReference>
<dbReference type="SUPFAM" id="SSF82051">
    <property type="entry name" value="Obg GTP-binding protein N-terminal domain"/>
    <property type="match status" value="1"/>
</dbReference>
<evidence type="ECO:0000256" key="2">
    <source>
        <dbReference type="ARBA" id="ARBA00022741"/>
    </source>
</evidence>
<dbReference type="KEGG" id="mwe:WEN_00785"/>
<evidence type="ECO:0000259" key="7">
    <source>
        <dbReference type="PROSITE" id="PS51881"/>
    </source>
</evidence>
<dbReference type="PROSITE" id="PS51883">
    <property type="entry name" value="OBG"/>
    <property type="match status" value="1"/>
</dbReference>
<dbReference type="FunFam" id="2.70.210.12:FF:000001">
    <property type="entry name" value="GTPase Obg"/>
    <property type="match status" value="1"/>
</dbReference>
<feature type="domain" description="OCT" evidence="7">
    <location>
        <begin position="309"/>
        <end position="385"/>
    </location>
</feature>
<evidence type="ECO:0000256" key="3">
    <source>
        <dbReference type="ARBA" id="ARBA00022801"/>
    </source>
</evidence>
<evidence type="ECO:0000256" key="4">
    <source>
        <dbReference type="ARBA" id="ARBA00022842"/>
    </source>
</evidence>
<dbReference type="GO" id="GO:0003924">
    <property type="term" value="F:GTPase activity"/>
    <property type="evidence" value="ECO:0007669"/>
    <property type="project" value="InterPro"/>
</dbReference>
<dbReference type="Pfam" id="PF09269">
    <property type="entry name" value="DUF1967"/>
    <property type="match status" value="1"/>
</dbReference>
<proteinExistence type="predicted"/>
<dbReference type="InterPro" id="IPR015349">
    <property type="entry name" value="OCT_dom"/>
</dbReference>
<dbReference type="PROSITE" id="PS51881">
    <property type="entry name" value="OCT"/>
    <property type="match status" value="1"/>
</dbReference>
<keyword evidence="4" id="KW-0460">Magnesium</keyword>
<dbReference type="OrthoDB" id="9807318at2"/>
<keyword evidence="2" id="KW-0547">Nucleotide-binding</keyword>
<dbReference type="InterPro" id="IPR036346">
    <property type="entry name" value="GTP-bd_prot_GTP1/OBG_C_sf"/>
</dbReference>
<dbReference type="Gene3D" id="2.70.210.12">
    <property type="entry name" value="GTP1/OBG domain"/>
    <property type="match status" value="1"/>
</dbReference>
<dbReference type="GO" id="GO:0005525">
    <property type="term" value="F:GTP binding"/>
    <property type="evidence" value="ECO:0007669"/>
    <property type="project" value="UniProtKB-KW"/>
</dbReference>
<dbReference type="HOGENOM" id="CLU_703625_0_0_14"/>
<keyword evidence="5" id="KW-0342">GTP-binding</keyword>